<evidence type="ECO:0000256" key="1">
    <source>
        <dbReference type="ARBA" id="ARBA00004123"/>
    </source>
</evidence>
<name>A0A9P6CN14_9AGAR</name>
<dbReference type="InterPro" id="IPR003021">
    <property type="entry name" value="Rad1_Rec1_Rad17"/>
</dbReference>
<feature type="compositionally biased region" description="Basic and acidic residues" evidence="6">
    <location>
        <begin position="131"/>
        <end position="146"/>
    </location>
</feature>
<dbReference type="PRINTS" id="PR01245">
    <property type="entry name" value="RAD1REC1"/>
</dbReference>
<organism evidence="7 8">
    <name type="scientific">Collybia nuda</name>
    <dbReference type="NCBI Taxonomy" id="64659"/>
    <lineage>
        <taxon>Eukaryota</taxon>
        <taxon>Fungi</taxon>
        <taxon>Dikarya</taxon>
        <taxon>Basidiomycota</taxon>
        <taxon>Agaricomycotina</taxon>
        <taxon>Agaricomycetes</taxon>
        <taxon>Agaricomycetidae</taxon>
        <taxon>Agaricales</taxon>
        <taxon>Tricholomatineae</taxon>
        <taxon>Clitocybaceae</taxon>
        <taxon>Collybia</taxon>
    </lineage>
</organism>
<dbReference type="Gene3D" id="3.70.10.10">
    <property type="match status" value="2"/>
</dbReference>
<sequence>MLQPSDDEEISPVFKASVHDIRYFTALLRGVNFVNRATVTITDRGLTVTVEEARTLLGTAFIFSDIFDEYFYHSESPPPAPSSQDSQEGEVVDNAAFEVPLNTLIECLNIFGTVGPASTNTSTGKYKKWRKAGDDSDHDNGDEGRGRAGMSNGAHNLGVGARGIDSYFGGPEKRTGMRMTYVGSGYPLTLLIAEDALGPTSTCEITTFDAEPHLELEFDNSQMVLKIILKSSWLRDALSELDPSCDKLTFIGNPPPDASVSNSRQNPKSRIGVQPMLRIQATGTFGSTEMDYPNDRDVLETFECTRAVKFSYRCGHISRTLRALQSSTKTSLRIDEHGLLSLQFLMPSPKPQGAQSEVSDAFIEFRCLALDDDV</sequence>
<comment type="similarity">
    <text evidence="2">Belongs to the rad1 family.</text>
</comment>
<protein>
    <submittedName>
        <fullName evidence="7">Rad1/Rec1/Rad17</fullName>
    </submittedName>
</protein>
<comment type="caution">
    <text evidence="7">The sequence shown here is derived from an EMBL/GenBank/DDBJ whole genome shotgun (WGS) entry which is preliminary data.</text>
</comment>
<proteinExistence type="inferred from homology"/>
<dbReference type="AlphaFoldDB" id="A0A9P6CN14"/>
<evidence type="ECO:0000313" key="7">
    <source>
        <dbReference type="EMBL" id="KAF9466253.1"/>
    </source>
</evidence>
<evidence type="ECO:0000256" key="2">
    <source>
        <dbReference type="ARBA" id="ARBA00010991"/>
    </source>
</evidence>
<keyword evidence="3" id="KW-0227">DNA damage</keyword>
<dbReference type="PANTHER" id="PTHR10870">
    <property type="entry name" value="CELL CYCLE CHECKPOINT PROTEIN RAD1"/>
    <property type="match status" value="1"/>
</dbReference>
<keyword evidence="4" id="KW-0234">DNA repair</keyword>
<reference evidence="7" key="1">
    <citation type="submission" date="2020-11" db="EMBL/GenBank/DDBJ databases">
        <authorList>
            <consortium name="DOE Joint Genome Institute"/>
            <person name="Ahrendt S."/>
            <person name="Riley R."/>
            <person name="Andreopoulos W."/>
            <person name="Labutti K."/>
            <person name="Pangilinan J."/>
            <person name="Ruiz-Duenas F.J."/>
            <person name="Barrasa J.M."/>
            <person name="Sanchez-Garcia M."/>
            <person name="Camarero S."/>
            <person name="Miyauchi S."/>
            <person name="Serrano A."/>
            <person name="Linde D."/>
            <person name="Babiker R."/>
            <person name="Drula E."/>
            <person name="Ayuso-Fernandez I."/>
            <person name="Pacheco R."/>
            <person name="Padilla G."/>
            <person name="Ferreira P."/>
            <person name="Barriuso J."/>
            <person name="Kellner H."/>
            <person name="Castanera R."/>
            <person name="Alfaro M."/>
            <person name="Ramirez L."/>
            <person name="Pisabarro A.G."/>
            <person name="Kuo A."/>
            <person name="Tritt A."/>
            <person name="Lipzen A."/>
            <person name="He G."/>
            <person name="Yan M."/>
            <person name="Ng V."/>
            <person name="Cullen D."/>
            <person name="Martin F."/>
            <person name="Rosso M.-N."/>
            <person name="Henrissat B."/>
            <person name="Hibbett D."/>
            <person name="Martinez A.T."/>
            <person name="Grigoriev I.V."/>
        </authorList>
    </citation>
    <scope>NUCLEOTIDE SEQUENCE</scope>
    <source>
        <strain evidence="7">CBS 247.69</strain>
    </source>
</reference>
<dbReference type="GO" id="GO:0030896">
    <property type="term" value="C:checkpoint clamp complex"/>
    <property type="evidence" value="ECO:0007669"/>
    <property type="project" value="TreeGrafter"/>
</dbReference>
<evidence type="ECO:0000256" key="3">
    <source>
        <dbReference type="ARBA" id="ARBA00022763"/>
    </source>
</evidence>
<evidence type="ECO:0000256" key="5">
    <source>
        <dbReference type="ARBA" id="ARBA00023242"/>
    </source>
</evidence>
<accession>A0A9P6CN14</accession>
<feature type="region of interest" description="Disordered" evidence="6">
    <location>
        <begin position="119"/>
        <end position="154"/>
    </location>
</feature>
<dbReference type="Pfam" id="PF02144">
    <property type="entry name" value="Rad1"/>
    <property type="match status" value="1"/>
</dbReference>
<dbReference type="GO" id="GO:0006281">
    <property type="term" value="P:DNA repair"/>
    <property type="evidence" value="ECO:0007669"/>
    <property type="project" value="UniProtKB-KW"/>
</dbReference>
<dbReference type="Proteomes" id="UP000807353">
    <property type="component" value="Unassembled WGS sequence"/>
</dbReference>
<evidence type="ECO:0000313" key="8">
    <source>
        <dbReference type="Proteomes" id="UP000807353"/>
    </source>
</evidence>
<keyword evidence="8" id="KW-1185">Reference proteome</keyword>
<dbReference type="InterPro" id="IPR046938">
    <property type="entry name" value="DNA_clamp_sf"/>
</dbReference>
<evidence type="ECO:0000256" key="6">
    <source>
        <dbReference type="SAM" id="MobiDB-lite"/>
    </source>
</evidence>
<keyword evidence="5" id="KW-0539">Nucleus</keyword>
<dbReference type="EMBL" id="MU150242">
    <property type="protein sequence ID" value="KAF9466253.1"/>
    <property type="molecule type" value="Genomic_DNA"/>
</dbReference>
<evidence type="ECO:0000256" key="4">
    <source>
        <dbReference type="ARBA" id="ARBA00023204"/>
    </source>
</evidence>
<dbReference type="GO" id="GO:0000077">
    <property type="term" value="P:DNA damage checkpoint signaling"/>
    <property type="evidence" value="ECO:0007669"/>
    <property type="project" value="InterPro"/>
</dbReference>
<dbReference type="PANTHER" id="PTHR10870:SF0">
    <property type="entry name" value="CELL CYCLE CHECKPOINT PROTEIN RAD1"/>
    <property type="match status" value="1"/>
</dbReference>
<dbReference type="OrthoDB" id="337581at2759"/>
<gene>
    <name evidence="7" type="ORF">BDZ94DRAFT_1187558</name>
</gene>
<comment type="subcellular location">
    <subcellularLocation>
        <location evidence="1">Nucleus</location>
    </subcellularLocation>
</comment>
<dbReference type="SUPFAM" id="SSF55979">
    <property type="entry name" value="DNA clamp"/>
    <property type="match status" value="1"/>
</dbReference>